<sequence>MSSSHDQRPELYNITLPAVNTRWDHARNYRRRVQQVPQVDPRSDPSILDVEQNAEFWVRQLVLAMINLEDIKDTENSSAAKMFLPEAYDSLLIEATCREIFLDLIDRCKNGFRGPAQFNKALKPQRGLEADQIADCGERILNVIDALMWNKRVCKDVLFEDWKIRLLVNHPLSYDKEKDSQKGSNDQRRKRLEAERERLKKIEEELLAYRLSLLG</sequence>
<evidence type="ECO:0000313" key="3">
    <source>
        <dbReference type="Proteomes" id="UP000800038"/>
    </source>
</evidence>
<dbReference type="Proteomes" id="UP000800038">
    <property type="component" value="Unassembled WGS sequence"/>
</dbReference>
<reference evidence="2" key="1">
    <citation type="journal article" date="2020" name="Stud. Mycol.">
        <title>101 Dothideomycetes genomes: a test case for predicting lifestyles and emergence of pathogens.</title>
        <authorList>
            <person name="Haridas S."/>
            <person name="Albert R."/>
            <person name="Binder M."/>
            <person name="Bloem J."/>
            <person name="Labutti K."/>
            <person name="Salamov A."/>
            <person name="Andreopoulos B."/>
            <person name="Baker S."/>
            <person name="Barry K."/>
            <person name="Bills G."/>
            <person name="Bluhm B."/>
            <person name="Cannon C."/>
            <person name="Castanera R."/>
            <person name="Culley D."/>
            <person name="Daum C."/>
            <person name="Ezra D."/>
            <person name="Gonzalez J."/>
            <person name="Henrissat B."/>
            <person name="Kuo A."/>
            <person name="Liang C."/>
            <person name="Lipzen A."/>
            <person name="Lutzoni F."/>
            <person name="Magnuson J."/>
            <person name="Mondo S."/>
            <person name="Nolan M."/>
            <person name="Ohm R."/>
            <person name="Pangilinan J."/>
            <person name="Park H.-J."/>
            <person name="Ramirez L."/>
            <person name="Alfaro M."/>
            <person name="Sun H."/>
            <person name="Tritt A."/>
            <person name="Yoshinaga Y."/>
            <person name="Zwiers L.-H."/>
            <person name="Turgeon B."/>
            <person name="Goodwin S."/>
            <person name="Spatafora J."/>
            <person name="Crous P."/>
            <person name="Grigoriev I."/>
        </authorList>
    </citation>
    <scope>NUCLEOTIDE SEQUENCE</scope>
    <source>
        <strain evidence="2">CBS 161.51</strain>
    </source>
</reference>
<dbReference type="AlphaFoldDB" id="A0A6A5SY66"/>
<dbReference type="EMBL" id="ML976017">
    <property type="protein sequence ID" value="KAF1944319.1"/>
    <property type="molecule type" value="Genomic_DNA"/>
</dbReference>
<accession>A0A6A5SY66</accession>
<keyword evidence="3" id="KW-1185">Reference proteome</keyword>
<proteinExistence type="predicted"/>
<evidence type="ECO:0000256" key="1">
    <source>
        <dbReference type="SAM" id="Coils"/>
    </source>
</evidence>
<keyword evidence="1" id="KW-0175">Coiled coil</keyword>
<evidence type="ECO:0000313" key="2">
    <source>
        <dbReference type="EMBL" id="KAF1944319.1"/>
    </source>
</evidence>
<organism evidence="2 3">
    <name type="scientific">Clathrospora elynae</name>
    <dbReference type="NCBI Taxonomy" id="706981"/>
    <lineage>
        <taxon>Eukaryota</taxon>
        <taxon>Fungi</taxon>
        <taxon>Dikarya</taxon>
        <taxon>Ascomycota</taxon>
        <taxon>Pezizomycotina</taxon>
        <taxon>Dothideomycetes</taxon>
        <taxon>Pleosporomycetidae</taxon>
        <taxon>Pleosporales</taxon>
        <taxon>Diademaceae</taxon>
        <taxon>Clathrospora</taxon>
    </lineage>
</organism>
<dbReference type="OrthoDB" id="3801063at2759"/>
<name>A0A6A5SY66_9PLEO</name>
<gene>
    <name evidence="2" type="ORF">EJ02DRAFT_510235</name>
</gene>
<feature type="coiled-coil region" evidence="1">
    <location>
        <begin position="185"/>
        <end position="212"/>
    </location>
</feature>
<protein>
    <submittedName>
        <fullName evidence="2">Uncharacterized protein</fullName>
    </submittedName>
</protein>